<reference evidence="8" key="2">
    <citation type="submission" date="2020-05" db="UniProtKB">
        <authorList>
            <consortium name="EnsemblMetazoa"/>
        </authorList>
    </citation>
    <scope>IDENTIFICATION</scope>
    <source>
        <strain evidence="8">ACHKN1017</strain>
    </source>
</reference>
<dbReference type="InterPro" id="IPR052444">
    <property type="entry name" value="Spz/Toll_ligand-like"/>
</dbReference>
<dbReference type="GO" id="GO:0005615">
    <property type="term" value="C:extracellular space"/>
    <property type="evidence" value="ECO:0007669"/>
    <property type="project" value="UniProtKB-ARBA"/>
</dbReference>
<dbReference type="VEuPathDB" id="VectorBase:ACHR002789"/>
<dbReference type="InterPro" id="IPR029034">
    <property type="entry name" value="Cystine-knot_cytokine"/>
</dbReference>
<dbReference type="Proteomes" id="UP000075881">
    <property type="component" value="Unassembled WGS sequence"/>
</dbReference>
<dbReference type="Gene3D" id="2.10.90.10">
    <property type="entry name" value="Cystine-knot cytokines"/>
    <property type="match status" value="1"/>
</dbReference>
<feature type="domain" description="Spaetzle" evidence="7">
    <location>
        <begin position="466"/>
        <end position="556"/>
    </location>
</feature>
<dbReference type="STRING" id="43041.A0A182JWA7"/>
<evidence type="ECO:0000313" key="9">
    <source>
        <dbReference type="Proteomes" id="UP000075881"/>
    </source>
</evidence>
<feature type="signal peptide" evidence="6">
    <location>
        <begin position="1"/>
        <end position="17"/>
    </location>
</feature>
<feature type="compositionally biased region" description="Polar residues" evidence="5">
    <location>
        <begin position="403"/>
        <end position="418"/>
    </location>
</feature>
<dbReference type="Pfam" id="PF16077">
    <property type="entry name" value="Spaetzle"/>
    <property type="match status" value="1"/>
</dbReference>
<feature type="region of interest" description="Disordered" evidence="5">
    <location>
        <begin position="380"/>
        <end position="446"/>
    </location>
</feature>
<keyword evidence="2 6" id="KW-0732">Signal</keyword>
<keyword evidence="9" id="KW-1185">Reference proteome</keyword>
<dbReference type="FunFam" id="2.10.90.10:FF:000018">
    <property type="entry name" value="Spatzle 4"/>
    <property type="match status" value="1"/>
</dbReference>
<keyword evidence="3" id="KW-1015">Disulfide bond</keyword>
<feature type="region of interest" description="Disordered" evidence="5">
    <location>
        <begin position="107"/>
        <end position="232"/>
    </location>
</feature>
<evidence type="ECO:0000256" key="4">
    <source>
        <dbReference type="ARBA" id="ARBA00023180"/>
    </source>
</evidence>
<dbReference type="InterPro" id="IPR032104">
    <property type="entry name" value="Spaetzle"/>
</dbReference>
<feature type="chain" id="PRO_5008124705" description="Spaetzle domain-containing protein" evidence="6">
    <location>
        <begin position="18"/>
        <end position="606"/>
    </location>
</feature>
<name>A0A182JWA7_9DIPT</name>
<dbReference type="GO" id="GO:0045087">
    <property type="term" value="P:innate immune response"/>
    <property type="evidence" value="ECO:0007669"/>
    <property type="project" value="TreeGrafter"/>
</dbReference>
<organism evidence="8 9">
    <name type="scientific">Anopheles christyi</name>
    <dbReference type="NCBI Taxonomy" id="43041"/>
    <lineage>
        <taxon>Eukaryota</taxon>
        <taxon>Metazoa</taxon>
        <taxon>Ecdysozoa</taxon>
        <taxon>Arthropoda</taxon>
        <taxon>Hexapoda</taxon>
        <taxon>Insecta</taxon>
        <taxon>Pterygota</taxon>
        <taxon>Neoptera</taxon>
        <taxon>Endopterygota</taxon>
        <taxon>Diptera</taxon>
        <taxon>Nematocera</taxon>
        <taxon>Culicoidea</taxon>
        <taxon>Culicidae</taxon>
        <taxon>Anophelinae</taxon>
        <taxon>Anopheles</taxon>
    </lineage>
</organism>
<sequence>MLLLLLLPLVSLAESYGYDSASSCDPTRASRRGRSQLLKTIPCDLSVQAYCNLPGSAYPWHAVRRFVHENQGLMRRMYGDVRHISVLKEEFENNEIDIDDIDRATERYTQPSGHLGTARDGKRMKYLRPSLPHYDGGQGHYPRDKSNEIPLNEPHFRPTQTKTTVTTSTARSSTNSKGSSTTTSTPSVESSDISTTGKSTSTTTASSTSTSTTVESPPPKKVSPASVGQSIPSSTQAALELQEANPSVASKAVQQATTTSMPITERTSIAGESNVFPTNRLSVQPSDTESIDMDALSSLAKLETNESLQTTFATGDKDVEEKVVKISSTLKLASSNTLEQVDVVGLKDQPVTETSAKAGEIESTISSYHNDRQDNEAVVSDDIAEDSPESLGSSKTVAEPLIRQQTIPTSNNVPQQQKIRFESIKPHAGTGTSSTSSVKKTSNPEGQLFQDAAQKEPPVVNGRGVNACPVKEEVVAPFWANNTRGEVLALLNLYPFEQYVHWEKCTHELKQMYCREGCRCEQQYRLHRLLAYDPHNECRGIFSDWFRFPSCCICKCYDMPFDFRVTSRSPRSLTKESIELVEDELQNAIYEHAADEWYRPKESDVE</sequence>
<evidence type="ECO:0000256" key="6">
    <source>
        <dbReference type="SAM" id="SignalP"/>
    </source>
</evidence>
<dbReference type="AlphaFoldDB" id="A0A182JWA7"/>
<reference evidence="9" key="1">
    <citation type="submission" date="2013-03" db="EMBL/GenBank/DDBJ databases">
        <title>The Genome Sequence of Anopheles christyi ACHKN1017.</title>
        <authorList>
            <consortium name="The Broad Institute Genomics Platform"/>
            <person name="Neafsey D.E."/>
            <person name="Besansky N."/>
            <person name="Walker B."/>
            <person name="Young S.K."/>
            <person name="Zeng Q."/>
            <person name="Gargeya S."/>
            <person name="Fitzgerald M."/>
            <person name="Haas B."/>
            <person name="Abouelleil A."/>
            <person name="Allen A.W."/>
            <person name="Alvarado L."/>
            <person name="Arachchi H.M."/>
            <person name="Berlin A.M."/>
            <person name="Chapman S.B."/>
            <person name="Gainer-Dewar J."/>
            <person name="Goldberg J."/>
            <person name="Griggs A."/>
            <person name="Gujja S."/>
            <person name="Hansen M."/>
            <person name="Howarth C."/>
            <person name="Imamovic A."/>
            <person name="Ireland A."/>
            <person name="Larimer J."/>
            <person name="McCowan C."/>
            <person name="Murphy C."/>
            <person name="Pearson M."/>
            <person name="Poon T.W."/>
            <person name="Priest M."/>
            <person name="Roberts A."/>
            <person name="Saif S."/>
            <person name="Shea T."/>
            <person name="Sisk P."/>
            <person name="Sykes S."/>
            <person name="Wortman J."/>
            <person name="Nusbaum C."/>
            <person name="Birren B."/>
        </authorList>
    </citation>
    <scope>NUCLEOTIDE SEQUENCE [LARGE SCALE GENOMIC DNA]</scope>
    <source>
        <strain evidence="9">ACHKN1017</strain>
    </source>
</reference>
<feature type="compositionally biased region" description="Low complexity" evidence="5">
    <location>
        <begin position="429"/>
        <end position="441"/>
    </location>
</feature>
<comment type="subunit">
    <text evidence="1">Homodimer; disulfide-linked.</text>
</comment>
<evidence type="ECO:0000259" key="7">
    <source>
        <dbReference type="Pfam" id="PF16077"/>
    </source>
</evidence>
<dbReference type="SUPFAM" id="SSF57501">
    <property type="entry name" value="Cystine-knot cytokines"/>
    <property type="match status" value="1"/>
</dbReference>
<dbReference type="EnsemblMetazoa" id="ACHR002789-RA">
    <property type="protein sequence ID" value="ACHR002789-PA"/>
    <property type="gene ID" value="ACHR002789"/>
</dbReference>
<evidence type="ECO:0000256" key="2">
    <source>
        <dbReference type="ARBA" id="ARBA00022729"/>
    </source>
</evidence>
<dbReference type="GO" id="GO:0005121">
    <property type="term" value="F:Toll binding"/>
    <property type="evidence" value="ECO:0007669"/>
    <property type="project" value="TreeGrafter"/>
</dbReference>
<evidence type="ECO:0000256" key="5">
    <source>
        <dbReference type="SAM" id="MobiDB-lite"/>
    </source>
</evidence>
<evidence type="ECO:0000256" key="1">
    <source>
        <dbReference type="ARBA" id="ARBA00011748"/>
    </source>
</evidence>
<evidence type="ECO:0000256" key="3">
    <source>
        <dbReference type="ARBA" id="ARBA00023157"/>
    </source>
</evidence>
<dbReference type="GO" id="GO:0008083">
    <property type="term" value="F:growth factor activity"/>
    <property type="evidence" value="ECO:0007669"/>
    <property type="project" value="TreeGrafter"/>
</dbReference>
<evidence type="ECO:0000313" key="8">
    <source>
        <dbReference type="EnsemblMetazoa" id="ACHR002789-PA"/>
    </source>
</evidence>
<proteinExistence type="predicted"/>
<keyword evidence="4" id="KW-0325">Glycoprotein</keyword>
<accession>A0A182JWA7</accession>
<protein>
    <recommendedName>
        <fullName evidence="7">Spaetzle domain-containing protein</fullName>
    </recommendedName>
</protein>
<dbReference type="GO" id="GO:0021556">
    <property type="term" value="P:central nervous system formation"/>
    <property type="evidence" value="ECO:0007669"/>
    <property type="project" value="TreeGrafter"/>
</dbReference>
<dbReference type="PANTHER" id="PTHR23199:SF5">
    <property type="entry name" value="PROTEIN SPAETZLE 4"/>
    <property type="match status" value="1"/>
</dbReference>
<feature type="compositionally biased region" description="Low complexity" evidence="5">
    <location>
        <begin position="159"/>
        <end position="215"/>
    </location>
</feature>
<dbReference type="PANTHER" id="PTHR23199">
    <property type="entry name" value="NEUROTROPHIN 1-RELATED"/>
    <property type="match status" value="1"/>
</dbReference>